<organism evidence="1 2">
    <name type="scientific">Spirosoma endophyticum</name>
    <dbReference type="NCBI Taxonomy" id="662367"/>
    <lineage>
        <taxon>Bacteria</taxon>
        <taxon>Pseudomonadati</taxon>
        <taxon>Bacteroidota</taxon>
        <taxon>Cytophagia</taxon>
        <taxon>Cytophagales</taxon>
        <taxon>Cytophagaceae</taxon>
        <taxon>Spirosoma</taxon>
    </lineage>
</organism>
<protein>
    <submittedName>
        <fullName evidence="1">Uncharacterized protein</fullName>
    </submittedName>
</protein>
<gene>
    <name evidence="1" type="ORF">SAMN05216167_11234</name>
</gene>
<keyword evidence="2" id="KW-1185">Reference proteome</keyword>
<dbReference type="Proteomes" id="UP000198598">
    <property type="component" value="Unassembled WGS sequence"/>
</dbReference>
<dbReference type="STRING" id="662367.SAMN05216167_11234"/>
<dbReference type="EMBL" id="FOLQ01000012">
    <property type="protein sequence ID" value="SFE27490.1"/>
    <property type="molecule type" value="Genomic_DNA"/>
</dbReference>
<accession>A0A1I1ZAY0</accession>
<dbReference type="AlphaFoldDB" id="A0A1I1ZAY0"/>
<evidence type="ECO:0000313" key="1">
    <source>
        <dbReference type="EMBL" id="SFE27490.1"/>
    </source>
</evidence>
<proteinExistence type="predicted"/>
<name>A0A1I1ZAY0_9BACT</name>
<evidence type="ECO:0000313" key="2">
    <source>
        <dbReference type="Proteomes" id="UP000198598"/>
    </source>
</evidence>
<reference evidence="1 2" key="1">
    <citation type="submission" date="2016-10" db="EMBL/GenBank/DDBJ databases">
        <authorList>
            <person name="de Groot N.N."/>
        </authorList>
    </citation>
    <scope>NUCLEOTIDE SEQUENCE [LARGE SCALE GENOMIC DNA]</scope>
    <source>
        <strain evidence="1 2">DSM 26130</strain>
    </source>
</reference>
<sequence length="139" mass="15425">MDGKRTKLMNEEKVARGLGWFSIGLGLVEVLAPRPVATFLGTSHPNLIRAFRARELAARLGILLLNKPTAPWLWARVGGDALDMVALALTYQHNPVTRKAVGFSLAKVVAITALDVWCARQLKPYNWPVIPNRLEFDQP</sequence>